<dbReference type="InterPro" id="IPR006015">
    <property type="entry name" value="Universal_stress_UspA"/>
</dbReference>
<sequence>MDPYDLVLVAVDGSEESTRAVEYAVAVADAYDAAVHVAYVLGEDVAENYEDEGYADTAEEIAAERGVEIDTSTVSGFSKSRLSQHPGSVVLDTAEERGADFIVLPREPQTGTRAAVLEKTAEYVLCYASQPVLSV</sequence>
<dbReference type="AlphaFoldDB" id="A0A0P7H1H7"/>
<feature type="domain" description="UspA" evidence="2">
    <location>
        <begin position="4"/>
        <end position="134"/>
    </location>
</feature>
<dbReference type="SUPFAM" id="SSF52402">
    <property type="entry name" value="Adenine nucleotide alpha hydrolases-like"/>
    <property type="match status" value="1"/>
</dbReference>
<dbReference type="PRINTS" id="PR01438">
    <property type="entry name" value="UNVRSLSTRESS"/>
</dbReference>
<dbReference type="STRING" id="699431.SY89_03030"/>
<proteinExistence type="inferred from homology"/>
<dbReference type="Pfam" id="PF00582">
    <property type="entry name" value="Usp"/>
    <property type="match status" value="1"/>
</dbReference>
<dbReference type="InterPro" id="IPR014729">
    <property type="entry name" value="Rossmann-like_a/b/a_fold"/>
</dbReference>
<gene>
    <name evidence="3" type="ORF">SY89_03030</name>
</gene>
<dbReference type="InterPro" id="IPR006016">
    <property type="entry name" value="UspA"/>
</dbReference>
<reference evidence="4" key="1">
    <citation type="submission" date="2013-11" db="EMBL/GenBank/DDBJ databases">
        <authorList>
            <person name="Hoang H.T."/>
            <person name="Killian M.L."/>
            <person name="Madson D.M."/>
            <person name="Arruda P.H.E."/>
            <person name="Sun D."/>
            <person name="Schwartz K.J."/>
            <person name="Yoon K."/>
        </authorList>
    </citation>
    <scope>NUCLEOTIDE SEQUENCE [LARGE SCALE GENOMIC DNA]</scope>
    <source>
        <strain evidence="4">CDK2</strain>
    </source>
</reference>
<accession>A0A0P7H1H7</accession>
<dbReference type="PANTHER" id="PTHR46268">
    <property type="entry name" value="STRESS RESPONSE PROTEIN NHAX"/>
    <property type="match status" value="1"/>
</dbReference>
<protein>
    <submittedName>
        <fullName evidence="3">Universal stress protein family protein</fullName>
    </submittedName>
</protein>
<dbReference type="PANTHER" id="PTHR46268:SF6">
    <property type="entry name" value="UNIVERSAL STRESS PROTEIN UP12"/>
    <property type="match status" value="1"/>
</dbReference>
<keyword evidence="4" id="KW-1185">Reference proteome</keyword>
<dbReference type="Proteomes" id="UP000050535">
    <property type="component" value="Unassembled WGS sequence"/>
</dbReference>
<evidence type="ECO:0000259" key="2">
    <source>
        <dbReference type="Pfam" id="PF00582"/>
    </source>
</evidence>
<comment type="similarity">
    <text evidence="1">Belongs to the universal stress protein A family.</text>
</comment>
<dbReference type="OrthoDB" id="312762at2157"/>
<comment type="caution">
    <text evidence="3">The sequence shown here is derived from an EMBL/GenBank/DDBJ whole genome shotgun (WGS) entry which is preliminary data.</text>
</comment>
<dbReference type="RefSeq" id="WP_054584570.1">
    <property type="nucleotide sequence ID" value="NZ_LGUC01000001.1"/>
</dbReference>
<organism evidence="3 4">
    <name type="scientific">Halolamina pelagica</name>
    <dbReference type="NCBI Taxonomy" id="699431"/>
    <lineage>
        <taxon>Archaea</taxon>
        <taxon>Methanobacteriati</taxon>
        <taxon>Methanobacteriota</taxon>
        <taxon>Stenosarchaea group</taxon>
        <taxon>Halobacteria</taxon>
        <taxon>Halobacteriales</taxon>
        <taxon>Haloferacaceae</taxon>
    </lineage>
</organism>
<name>A0A0P7H1H7_9EURY</name>
<dbReference type="EMBL" id="LGUC01000001">
    <property type="protein sequence ID" value="KPN32262.1"/>
    <property type="molecule type" value="Genomic_DNA"/>
</dbReference>
<dbReference type="Gene3D" id="3.40.50.620">
    <property type="entry name" value="HUPs"/>
    <property type="match status" value="1"/>
</dbReference>
<evidence type="ECO:0000256" key="1">
    <source>
        <dbReference type="ARBA" id="ARBA00008791"/>
    </source>
</evidence>
<dbReference type="CDD" id="cd00293">
    <property type="entry name" value="USP-like"/>
    <property type="match status" value="1"/>
</dbReference>
<evidence type="ECO:0000313" key="4">
    <source>
        <dbReference type="Proteomes" id="UP000050535"/>
    </source>
</evidence>
<evidence type="ECO:0000313" key="3">
    <source>
        <dbReference type="EMBL" id="KPN32262.1"/>
    </source>
</evidence>